<dbReference type="GO" id="GO:0000139">
    <property type="term" value="C:Golgi membrane"/>
    <property type="evidence" value="ECO:0007669"/>
    <property type="project" value="UniProtKB-SubCell"/>
</dbReference>
<dbReference type="EMBL" id="LFYR01001803">
    <property type="protein sequence ID" value="KMZ59219.1"/>
    <property type="molecule type" value="Genomic_DNA"/>
</dbReference>
<keyword evidence="5 14" id="KW-1133">Transmembrane helix</keyword>
<dbReference type="PANTHER" id="PTHR32044">
    <property type="entry name" value="GLUCOMANNAN 4-BETA-MANNOSYLTRANSFERASE 9"/>
    <property type="match status" value="1"/>
</dbReference>
<evidence type="ECO:0000256" key="12">
    <source>
        <dbReference type="ARBA" id="ARBA00066505"/>
    </source>
</evidence>
<dbReference type="Proteomes" id="UP000036987">
    <property type="component" value="Unassembled WGS sequence"/>
</dbReference>
<dbReference type="STRING" id="29655.A0A0K9NR26"/>
<evidence type="ECO:0000256" key="6">
    <source>
        <dbReference type="ARBA" id="ARBA00023034"/>
    </source>
</evidence>
<evidence type="ECO:0000256" key="10">
    <source>
        <dbReference type="ARBA" id="ARBA00056537"/>
    </source>
</evidence>
<keyword evidence="8" id="KW-0961">Cell wall biogenesis/degradation</keyword>
<evidence type="ECO:0000313" key="16">
    <source>
        <dbReference type="Proteomes" id="UP000036987"/>
    </source>
</evidence>
<protein>
    <recommendedName>
        <fullName evidence="12">glucomannan 4-beta-mannosyltransferase</fullName>
        <ecNumber evidence="12">2.4.1.32</ecNumber>
    </recommendedName>
    <alternativeName>
        <fullName evidence="13">Glucomannan synthase</fullName>
    </alternativeName>
</protein>
<evidence type="ECO:0000256" key="3">
    <source>
        <dbReference type="ARBA" id="ARBA00022679"/>
    </source>
</evidence>
<dbReference type="OrthoDB" id="72851at2759"/>
<keyword evidence="4 14" id="KW-0812">Transmembrane</keyword>
<evidence type="ECO:0000256" key="13">
    <source>
        <dbReference type="ARBA" id="ARBA00076024"/>
    </source>
</evidence>
<comment type="function">
    <text evidence="10">Probable mannan synthase which consists of a 4-beta-mannosyltransferase activity on mannan using GDP-mannose. The beta-1,4-mannan product is the backbone for galactomannan synthesis by galactomannan galactosyltransferase. Galactomannan is a noncellulosic polysaccharides of plant cell wall.</text>
</comment>
<keyword evidence="7 14" id="KW-0472">Membrane</keyword>
<evidence type="ECO:0000256" key="1">
    <source>
        <dbReference type="ARBA" id="ARBA00004653"/>
    </source>
</evidence>
<organism evidence="15 16">
    <name type="scientific">Zostera marina</name>
    <name type="common">Eelgrass</name>
    <dbReference type="NCBI Taxonomy" id="29655"/>
    <lineage>
        <taxon>Eukaryota</taxon>
        <taxon>Viridiplantae</taxon>
        <taxon>Streptophyta</taxon>
        <taxon>Embryophyta</taxon>
        <taxon>Tracheophyta</taxon>
        <taxon>Spermatophyta</taxon>
        <taxon>Magnoliopsida</taxon>
        <taxon>Liliopsida</taxon>
        <taxon>Zosteraceae</taxon>
        <taxon>Zostera</taxon>
    </lineage>
</organism>
<evidence type="ECO:0000256" key="9">
    <source>
        <dbReference type="ARBA" id="ARBA00051800"/>
    </source>
</evidence>
<proteinExistence type="inferred from homology"/>
<evidence type="ECO:0000313" key="15">
    <source>
        <dbReference type="EMBL" id="KMZ59219.1"/>
    </source>
</evidence>
<dbReference type="GO" id="GO:0047259">
    <property type="term" value="F:glucomannan 4-beta-mannosyltransferase activity"/>
    <property type="evidence" value="ECO:0007669"/>
    <property type="project" value="UniProtKB-EC"/>
</dbReference>
<comment type="caution">
    <text evidence="15">The sequence shown here is derived from an EMBL/GenBank/DDBJ whole genome shotgun (WGS) entry which is preliminary data.</text>
</comment>
<comment type="similarity">
    <text evidence="11">Belongs to the glycosyltransferase 2 family. Plant cellulose synthase-like A subfamily.</text>
</comment>
<reference evidence="16" key="1">
    <citation type="journal article" date="2016" name="Nature">
        <title>The genome of the seagrass Zostera marina reveals angiosperm adaptation to the sea.</title>
        <authorList>
            <person name="Olsen J.L."/>
            <person name="Rouze P."/>
            <person name="Verhelst B."/>
            <person name="Lin Y.-C."/>
            <person name="Bayer T."/>
            <person name="Collen J."/>
            <person name="Dattolo E."/>
            <person name="De Paoli E."/>
            <person name="Dittami S."/>
            <person name="Maumus F."/>
            <person name="Michel G."/>
            <person name="Kersting A."/>
            <person name="Lauritano C."/>
            <person name="Lohaus R."/>
            <person name="Toepel M."/>
            <person name="Tonon T."/>
            <person name="Vanneste K."/>
            <person name="Amirebrahimi M."/>
            <person name="Brakel J."/>
            <person name="Bostroem C."/>
            <person name="Chovatia M."/>
            <person name="Grimwood J."/>
            <person name="Jenkins J.W."/>
            <person name="Jueterbock A."/>
            <person name="Mraz A."/>
            <person name="Stam W.T."/>
            <person name="Tice H."/>
            <person name="Bornberg-Bauer E."/>
            <person name="Green P.J."/>
            <person name="Pearson G.A."/>
            <person name="Procaccini G."/>
            <person name="Duarte C.M."/>
            <person name="Schmutz J."/>
            <person name="Reusch T.B.H."/>
            <person name="Van de Peer Y."/>
        </authorList>
    </citation>
    <scope>NUCLEOTIDE SEQUENCE [LARGE SCALE GENOMIC DNA]</scope>
    <source>
        <strain evidence="16">cv. Finnish</strain>
    </source>
</reference>
<comment type="catalytic activity">
    <reaction evidence="9">
        <text>GDP-mannose + (glucomannan)n = GDP + (glucomannan)n+1.</text>
        <dbReference type="EC" id="2.4.1.32"/>
    </reaction>
</comment>
<accession>A0A0K9NR26</accession>
<dbReference type="InterPro" id="IPR029044">
    <property type="entry name" value="Nucleotide-diphossugar_trans"/>
</dbReference>
<keyword evidence="2 15" id="KW-0328">Glycosyltransferase</keyword>
<dbReference type="FunFam" id="3.90.550.10:FF:000057">
    <property type="entry name" value="Glycosyltransferase-like protein, family 2"/>
    <property type="match status" value="1"/>
</dbReference>
<dbReference type="SUPFAM" id="SSF53448">
    <property type="entry name" value="Nucleotide-diphospho-sugar transferases"/>
    <property type="match status" value="1"/>
</dbReference>
<evidence type="ECO:0000256" key="5">
    <source>
        <dbReference type="ARBA" id="ARBA00022989"/>
    </source>
</evidence>
<dbReference type="EC" id="2.4.1.32" evidence="12"/>
<keyword evidence="16" id="KW-1185">Reference proteome</keyword>
<evidence type="ECO:0000256" key="4">
    <source>
        <dbReference type="ARBA" id="ARBA00022692"/>
    </source>
</evidence>
<feature type="transmembrane region" description="Helical" evidence="14">
    <location>
        <begin position="6"/>
        <end position="38"/>
    </location>
</feature>
<keyword evidence="6" id="KW-0333">Golgi apparatus</keyword>
<evidence type="ECO:0000256" key="11">
    <source>
        <dbReference type="ARBA" id="ARBA00060879"/>
    </source>
</evidence>
<dbReference type="Gene3D" id="3.90.550.10">
    <property type="entry name" value="Spore Coat Polysaccharide Biosynthesis Protein SpsA, Chain A"/>
    <property type="match status" value="1"/>
</dbReference>
<keyword evidence="3 15" id="KW-0808">Transferase</keyword>
<evidence type="ECO:0000256" key="7">
    <source>
        <dbReference type="ARBA" id="ARBA00023136"/>
    </source>
</evidence>
<evidence type="ECO:0000256" key="14">
    <source>
        <dbReference type="SAM" id="Phobius"/>
    </source>
</evidence>
<sequence>MVRARFIAPVLNVAILIFLALSVPMLTEKIFGLTCLYIKVLKLKPKKIYKWEAIKPDLVLGSLAFPMVLVQIPMYNEKEVYKKSIGAVSALDWPSDRLIFQILDDSTDPFIKVFLNAGIDQIRVEIWEKKGVNIWYQERIGRKGYKAGALKAGMEQSYAKDSEYIAMFDANFAPGYDFLTRSIHYLVHNTELGLVQGRWKFANAEECILTRIQEMALDYHFKIEQEAGIWRVKAIHQAGGWKDRTTVEDMDLAIRACLEGYKFLYDGDIKRCPPFQFGSWFTCLFASTLVKLFANQRFAYLLVICPFFENVMALHRLKASCIGFMEIGRVNEWVVTEKLGDNQRSTTCKIIQKTPLLTSSAINQDQDIKHITRCVHDNRRSV</sequence>
<name>A0A0K9NR26_ZOSMR</name>
<dbReference type="AlphaFoldDB" id="A0A0K9NR26"/>
<dbReference type="GO" id="GO:0005794">
    <property type="term" value="C:Golgi apparatus"/>
    <property type="evidence" value="ECO:0000318"/>
    <property type="project" value="GO_Central"/>
</dbReference>
<dbReference type="GO" id="GO:0051753">
    <property type="term" value="F:mannan synthase activity"/>
    <property type="evidence" value="ECO:0000318"/>
    <property type="project" value="GO_Central"/>
</dbReference>
<evidence type="ECO:0000256" key="8">
    <source>
        <dbReference type="ARBA" id="ARBA00023316"/>
    </source>
</evidence>
<dbReference type="GO" id="GO:0071555">
    <property type="term" value="P:cell wall organization"/>
    <property type="evidence" value="ECO:0007669"/>
    <property type="project" value="UniProtKB-KW"/>
</dbReference>
<evidence type="ECO:0000256" key="2">
    <source>
        <dbReference type="ARBA" id="ARBA00022676"/>
    </source>
</evidence>
<dbReference type="PANTHER" id="PTHR32044:SF58">
    <property type="entry name" value="GLUCOMANNAN 4-BETA-MANNOSYLTRANSFERASE 11-RELATED"/>
    <property type="match status" value="1"/>
</dbReference>
<comment type="subcellular location">
    <subcellularLocation>
        <location evidence="1">Golgi apparatus membrane</location>
        <topology evidence="1">Multi-pass membrane protein</topology>
    </subcellularLocation>
</comment>
<gene>
    <name evidence="15" type="ORF">ZOSMA_6G01520</name>
</gene>